<dbReference type="OrthoDB" id="2381599at2"/>
<feature type="domain" description="Sporulation membrane protein YtrI C-terminal" evidence="1">
    <location>
        <begin position="77"/>
        <end position="148"/>
    </location>
</feature>
<evidence type="ECO:0000259" key="1">
    <source>
        <dbReference type="Pfam" id="PF26347"/>
    </source>
</evidence>
<dbReference type="STRING" id="1157490.EL26_09165"/>
<dbReference type="RefSeq" id="WP_038086952.1">
    <property type="nucleotide sequence ID" value="NZ_JMIR01000010.1"/>
</dbReference>
<proteinExistence type="predicted"/>
<dbReference type="InterPro" id="IPR058620">
    <property type="entry name" value="YtrI_C"/>
</dbReference>
<protein>
    <recommendedName>
        <fullName evidence="1">Sporulation membrane protein YtrI C-terminal domain-containing protein</fullName>
    </recommendedName>
</protein>
<evidence type="ECO:0000313" key="2">
    <source>
        <dbReference type="EMBL" id="KEO83571.1"/>
    </source>
</evidence>
<evidence type="ECO:0000313" key="3">
    <source>
        <dbReference type="Proteomes" id="UP000027931"/>
    </source>
</evidence>
<name>A0A074LN87_9BACL</name>
<gene>
    <name evidence="2" type="ORF">EL26_09165</name>
</gene>
<dbReference type="eggNOG" id="ENOG50307WP">
    <property type="taxonomic scope" value="Bacteria"/>
</dbReference>
<dbReference type="Pfam" id="PF26347">
    <property type="entry name" value="YtrI_sporulation"/>
    <property type="match status" value="1"/>
</dbReference>
<reference evidence="2 3" key="1">
    <citation type="journal article" date="2013" name="Int. J. Syst. Evol. Microbiol.">
        <title>Tumebacillus flagellatus sp. nov., an alpha-amylase/pullulanase-producing bacterium isolated from cassava wastewater.</title>
        <authorList>
            <person name="Wang Q."/>
            <person name="Xie N."/>
            <person name="Qin Y."/>
            <person name="Shen N."/>
            <person name="Zhu J."/>
            <person name="Mi H."/>
            <person name="Huang R."/>
        </authorList>
    </citation>
    <scope>NUCLEOTIDE SEQUENCE [LARGE SCALE GENOMIC DNA]</scope>
    <source>
        <strain evidence="2 3">GST4</strain>
    </source>
</reference>
<dbReference type="AlphaFoldDB" id="A0A074LN87"/>
<comment type="caution">
    <text evidence="2">The sequence shown here is derived from an EMBL/GenBank/DDBJ whole genome shotgun (WGS) entry which is preliminary data.</text>
</comment>
<sequence>MKNRQFIATLLVGTLFGASALLALRGHDLDLLYLKYLQCRESYRQVLEDKQKLEDELSHAQTYKDRRLRKLNIVVENAPDEFAKVAVQREVKRQLNSMLDKELTLLENDPGLFKKLLDGRSLEIGGQALHLQISSVFIGETTTIYVDALKEAQTLKHETDPPTPIP</sequence>
<organism evidence="2 3">
    <name type="scientific">Tumebacillus flagellatus</name>
    <dbReference type="NCBI Taxonomy" id="1157490"/>
    <lineage>
        <taxon>Bacteria</taxon>
        <taxon>Bacillati</taxon>
        <taxon>Bacillota</taxon>
        <taxon>Bacilli</taxon>
        <taxon>Bacillales</taxon>
        <taxon>Alicyclobacillaceae</taxon>
        <taxon>Tumebacillus</taxon>
    </lineage>
</organism>
<dbReference type="Proteomes" id="UP000027931">
    <property type="component" value="Unassembled WGS sequence"/>
</dbReference>
<accession>A0A074LN87</accession>
<dbReference type="EMBL" id="JMIR01000010">
    <property type="protein sequence ID" value="KEO83571.1"/>
    <property type="molecule type" value="Genomic_DNA"/>
</dbReference>
<keyword evidence="3" id="KW-1185">Reference proteome</keyword>